<comment type="subcellular location">
    <subcellularLocation>
        <location evidence="1">Cell membrane</location>
        <topology evidence="1">Multi-pass membrane protein</topology>
    </subcellularLocation>
</comment>
<comment type="caution">
    <text evidence="10">The sequence shown here is derived from an EMBL/GenBank/DDBJ whole genome shotgun (WGS) entry which is preliminary data.</text>
</comment>
<feature type="transmembrane region" description="Helical" evidence="8">
    <location>
        <begin position="283"/>
        <end position="307"/>
    </location>
</feature>
<dbReference type="Gene3D" id="1.20.1250.20">
    <property type="entry name" value="MFS general substrate transporter like domains"/>
    <property type="match status" value="1"/>
</dbReference>
<keyword evidence="11" id="KW-1185">Reference proteome</keyword>
<evidence type="ECO:0000256" key="4">
    <source>
        <dbReference type="ARBA" id="ARBA00022475"/>
    </source>
</evidence>
<feature type="transmembrane region" description="Helical" evidence="8">
    <location>
        <begin position="56"/>
        <end position="75"/>
    </location>
</feature>
<keyword evidence="3" id="KW-0813">Transport</keyword>
<evidence type="ECO:0000313" key="11">
    <source>
        <dbReference type="Proteomes" id="UP001527882"/>
    </source>
</evidence>
<dbReference type="InterPro" id="IPR004638">
    <property type="entry name" value="EmrB-like"/>
</dbReference>
<feature type="transmembrane region" description="Helical" evidence="8">
    <location>
        <begin position="20"/>
        <end position="44"/>
    </location>
</feature>
<dbReference type="PROSITE" id="PS50850">
    <property type="entry name" value="MFS"/>
    <property type="match status" value="1"/>
</dbReference>
<dbReference type="PANTHER" id="PTHR42718:SF9">
    <property type="entry name" value="MAJOR FACILITATOR SUPERFAMILY MULTIDRUG TRANSPORTER MFSC"/>
    <property type="match status" value="1"/>
</dbReference>
<dbReference type="RefSeq" id="WP_269885140.1">
    <property type="nucleotide sequence ID" value="NZ_JAQAGZ010000025.1"/>
</dbReference>
<feature type="transmembrane region" description="Helical" evidence="8">
    <location>
        <begin position="449"/>
        <end position="471"/>
    </location>
</feature>
<keyword evidence="6 8" id="KW-1133">Transmembrane helix</keyword>
<evidence type="ECO:0000256" key="8">
    <source>
        <dbReference type="SAM" id="Phobius"/>
    </source>
</evidence>
<evidence type="ECO:0000256" key="5">
    <source>
        <dbReference type="ARBA" id="ARBA00022692"/>
    </source>
</evidence>
<proteinExistence type="inferred from homology"/>
<dbReference type="SUPFAM" id="SSF103473">
    <property type="entry name" value="MFS general substrate transporter"/>
    <property type="match status" value="1"/>
</dbReference>
<feature type="transmembrane region" description="Helical" evidence="8">
    <location>
        <begin position="87"/>
        <end position="105"/>
    </location>
</feature>
<dbReference type="PRINTS" id="PR01036">
    <property type="entry name" value="TCRTETB"/>
</dbReference>
<dbReference type="Pfam" id="PF07690">
    <property type="entry name" value="MFS_1"/>
    <property type="match status" value="2"/>
</dbReference>
<evidence type="ECO:0000256" key="3">
    <source>
        <dbReference type="ARBA" id="ARBA00022448"/>
    </source>
</evidence>
<name>A0ABT4QIT1_9BACL</name>
<protein>
    <submittedName>
        <fullName evidence="10">DHA2 family efflux MFS transporter permease subunit</fullName>
    </submittedName>
</protein>
<accession>A0ABT4QIT1</accession>
<feature type="transmembrane region" description="Helical" evidence="8">
    <location>
        <begin position="178"/>
        <end position="200"/>
    </location>
</feature>
<dbReference type="Gene3D" id="1.20.1720.10">
    <property type="entry name" value="Multidrug resistance protein D"/>
    <property type="match status" value="1"/>
</dbReference>
<gene>
    <name evidence="10" type="ORF">O9H85_30315</name>
</gene>
<keyword evidence="5 8" id="KW-0812">Transmembrane</keyword>
<feature type="transmembrane region" description="Helical" evidence="8">
    <location>
        <begin position="239"/>
        <end position="262"/>
    </location>
</feature>
<dbReference type="InterPro" id="IPR020846">
    <property type="entry name" value="MFS_dom"/>
</dbReference>
<comment type="similarity">
    <text evidence="2">Belongs to the major facilitator superfamily. EmrB family.</text>
</comment>
<dbReference type="PANTHER" id="PTHR42718">
    <property type="entry name" value="MAJOR FACILITATOR SUPERFAMILY MULTIDRUG TRANSPORTER MFSC"/>
    <property type="match status" value="1"/>
</dbReference>
<evidence type="ECO:0000313" key="10">
    <source>
        <dbReference type="EMBL" id="MCZ8516606.1"/>
    </source>
</evidence>
<dbReference type="NCBIfam" id="TIGR00711">
    <property type="entry name" value="efflux_EmrB"/>
    <property type="match status" value="1"/>
</dbReference>
<evidence type="ECO:0000256" key="1">
    <source>
        <dbReference type="ARBA" id="ARBA00004651"/>
    </source>
</evidence>
<evidence type="ECO:0000256" key="7">
    <source>
        <dbReference type="ARBA" id="ARBA00023136"/>
    </source>
</evidence>
<dbReference type="EMBL" id="JAQAGZ010000025">
    <property type="protein sequence ID" value="MCZ8516606.1"/>
    <property type="molecule type" value="Genomic_DNA"/>
</dbReference>
<reference evidence="10 11" key="1">
    <citation type="submission" date="2022-12" db="EMBL/GenBank/DDBJ databases">
        <title>Draft genome sequence of Paenibacillus sp. dW9.</title>
        <authorList>
            <person name="Choi E.-W."/>
            <person name="Kim D.-U."/>
        </authorList>
    </citation>
    <scope>NUCLEOTIDE SEQUENCE [LARGE SCALE GENOMIC DNA]</scope>
    <source>
        <strain evidence="11">dW9</strain>
    </source>
</reference>
<feature type="transmembrane region" description="Helical" evidence="8">
    <location>
        <begin position="147"/>
        <end position="172"/>
    </location>
</feature>
<dbReference type="Proteomes" id="UP001527882">
    <property type="component" value="Unassembled WGS sequence"/>
</dbReference>
<sequence length="486" mass="51274">MKHWGKNVRGRLSSYSWYPWLVFFSVTTGTFMVNVDSSILNVALPVLGKTFEAPPHMVQWVITGYLLVITSILPVIGRLSDLKGRKYFFVSGVGLFTIGSVLTAFSPTLLWMVLFRIVQGVGGGMIMGNVMSIVADTFPRGKRGRPLGIIGSIVAAGTIAGPALGGMLIAAWGWRSIFWINVPIGLISVAASSILLAPPIRKGEAAEEGDAAQFDFIGGVVFFAAVTSLLLLISNGYQWGWMSGPGLLMLGIAAGGWGGFIWREWSTDNPLIDLSLFGNLRFTIGNITGFLSFILMMLPSILLPLFLDHVRHISISNIGLIMSVQAIAIIISSPLSGWVADRYGNAWPSIAGLSAAAAALGLMSRFGGGTSVMEVVLTLGLFGTGMGFFQSPNNVAVLESVPSSKTGLTGSLMATIRNFGRVTGVSLTVLLFQVGSAGQSSAAGYREGITFVFLIGLAIAVAAILLVTVGVGSAAGGRYQREVPDA</sequence>
<feature type="transmembrane region" description="Helical" evidence="8">
    <location>
        <begin position="343"/>
        <end position="363"/>
    </location>
</feature>
<organism evidence="10 11">
    <name type="scientific">Paenibacillus gyeongsangnamensis</name>
    <dbReference type="NCBI Taxonomy" id="3388067"/>
    <lineage>
        <taxon>Bacteria</taxon>
        <taxon>Bacillati</taxon>
        <taxon>Bacillota</taxon>
        <taxon>Bacilli</taxon>
        <taxon>Bacillales</taxon>
        <taxon>Paenibacillaceae</taxon>
        <taxon>Paenibacillus</taxon>
    </lineage>
</organism>
<feature type="transmembrane region" description="Helical" evidence="8">
    <location>
        <begin position="375"/>
        <end position="398"/>
    </location>
</feature>
<feature type="domain" description="Major facilitator superfamily (MFS) profile" evidence="9">
    <location>
        <begin position="22"/>
        <end position="475"/>
    </location>
</feature>
<keyword evidence="4" id="KW-1003">Cell membrane</keyword>
<evidence type="ECO:0000259" key="9">
    <source>
        <dbReference type="PROSITE" id="PS50850"/>
    </source>
</evidence>
<dbReference type="InterPro" id="IPR011701">
    <property type="entry name" value="MFS"/>
</dbReference>
<dbReference type="InterPro" id="IPR036259">
    <property type="entry name" value="MFS_trans_sf"/>
</dbReference>
<dbReference type="CDD" id="cd17321">
    <property type="entry name" value="MFS_MMR_MDR_like"/>
    <property type="match status" value="1"/>
</dbReference>
<feature type="transmembrane region" description="Helical" evidence="8">
    <location>
        <begin position="313"/>
        <end position="331"/>
    </location>
</feature>
<evidence type="ECO:0000256" key="2">
    <source>
        <dbReference type="ARBA" id="ARBA00008537"/>
    </source>
</evidence>
<keyword evidence="7 8" id="KW-0472">Membrane</keyword>
<evidence type="ECO:0000256" key="6">
    <source>
        <dbReference type="ARBA" id="ARBA00022989"/>
    </source>
</evidence>
<feature type="transmembrane region" description="Helical" evidence="8">
    <location>
        <begin position="212"/>
        <end position="233"/>
    </location>
</feature>